<evidence type="ECO:0000259" key="7">
    <source>
        <dbReference type="PROSITE" id="PS51379"/>
    </source>
</evidence>
<keyword evidence="6" id="KW-0411">Iron-sulfur</keyword>
<evidence type="ECO:0000313" key="8">
    <source>
        <dbReference type="EMBL" id="AWB10349.1"/>
    </source>
</evidence>
<dbReference type="GO" id="GO:0051539">
    <property type="term" value="F:4 iron, 4 sulfur cluster binding"/>
    <property type="evidence" value="ECO:0007669"/>
    <property type="project" value="UniProtKB-KW"/>
</dbReference>
<evidence type="ECO:0000256" key="5">
    <source>
        <dbReference type="ARBA" id="ARBA00023004"/>
    </source>
</evidence>
<reference evidence="8 9" key="1">
    <citation type="submission" date="2017-04" db="EMBL/GenBank/DDBJ databases">
        <title>Genomic insights into metabolism of Thermodesulfobium acidiphilum.</title>
        <authorList>
            <person name="Toshchakov S.V."/>
            <person name="Frolov E.N."/>
            <person name="Kublanov I.V."/>
            <person name="Samarov N.I."/>
            <person name="Novikov A."/>
            <person name="Lebedinsky A.V."/>
            <person name="Bonch-Osmolovskaya E.A."/>
            <person name="Chernyh N.A."/>
        </authorList>
    </citation>
    <scope>NUCLEOTIDE SEQUENCE [LARGE SCALE GENOMIC DNA]</scope>
    <source>
        <strain evidence="8 9">3127-1</strain>
    </source>
</reference>
<protein>
    <submittedName>
        <fullName evidence="8">Ni,Fe-hydrogenase III small subunit</fullName>
    </submittedName>
</protein>
<dbReference type="EMBL" id="CP020921">
    <property type="protein sequence ID" value="AWB10349.1"/>
    <property type="molecule type" value="Genomic_DNA"/>
</dbReference>
<evidence type="ECO:0000256" key="6">
    <source>
        <dbReference type="ARBA" id="ARBA00023014"/>
    </source>
</evidence>
<keyword evidence="5" id="KW-0408">Iron</keyword>
<dbReference type="RefSeq" id="WP_108309156.1">
    <property type="nucleotide sequence ID" value="NZ_CP020921.1"/>
</dbReference>
<dbReference type="Gene3D" id="3.40.50.12280">
    <property type="match status" value="1"/>
</dbReference>
<sequence>MFKVLNRLLRTKVITSSIDELSESFKDFPSIDASLCPNNCNLCIERCPSHAIDKDKKINYIKCTNCRLCFDICKFKAIELIERPIIINENSKNIEMFRKQFKDSVHIRYVDTGECNACLFEVNATSNSFYDIDQYGISFVASPKHADVILFTGSIVRNMEKPFLDTLVAIPKPYLVIAVGNCACGNNMFVSEYAKNNLPDNDFIDVYIPGCPPNPLLIIKGILKALGRIK</sequence>
<dbReference type="Proteomes" id="UP000244792">
    <property type="component" value="Chromosome"/>
</dbReference>
<dbReference type="AlphaFoldDB" id="A0A2R4W0L7"/>
<dbReference type="Pfam" id="PF01058">
    <property type="entry name" value="Oxidored_q6"/>
    <property type="match status" value="1"/>
</dbReference>
<dbReference type="PANTHER" id="PTHR42989:SF1">
    <property type="entry name" value="FORMATE HYDROGENLYASE SUBUNIT 7-RELATED"/>
    <property type="match status" value="1"/>
</dbReference>
<accession>A0A2R4W0L7</accession>
<evidence type="ECO:0000313" key="9">
    <source>
        <dbReference type="Proteomes" id="UP000244792"/>
    </source>
</evidence>
<name>A0A2R4W0L7_THEAF</name>
<feature type="domain" description="4Fe-4S ferredoxin-type" evidence="7">
    <location>
        <begin position="58"/>
        <end position="83"/>
    </location>
</feature>
<dbReference type="SUPFAM" id="SSF54862">
    <property type="entry name" value="4Fe-4S ferredoxins"/>
    <property type="match status" value="1"/>
</dbReference>
<keyword evidence="3" id="KW-0004">4Fe-4S</keyword>
<dbReference type="PANTHER" id="PTHR42989">
    <property type="entry name" value="HYDROGENASE-4 COMPONENT I"/>
    <property type="match status" value="1"/>
</dbReference>
<dbReference type="InterPro" id="IPR017896">
    <property type="entry name" value="4Fe4S_Fe-S-bd"/>
</dbReference>
<dbReference type="InterPro" id="IPR006137">
    <property type="entry name" value="NADH_UbQ_OxRdtase-like_20kDa"/>
</dbReference>
<comment type="similarity">
    <text evidence="2">Belongs to the complex I 20 kDa subunit family.</text>
</comment>
<evidence type="ECO:0000256" key="2">
    <source>
        <dbReference type="ARBA" id="ARBA00009173"/>
    </source>
</evidence>
<dbReference type="SUPFAM" id="SSF56770">
    <property type="entry name" value="HydA/Nqo6-like"/>
    <property type="match status" value="1"/>
</dbReference>
<dbReference type="PROSITE" id="PS51379">
    <property type="entry name" value="4FE4S_FER_2"/>
    <property type="match status" value="2"/>
</dbReference>
<dbReference type="Gene3D" id="3.30.70.20">
    <property type="match status" value="1"/>
</dbReference>
<comment type="cofactor">
    <cofactor evidence="1">
        <name>[4Fe-4S] cluster</name>
        <dbReference type="ChEBI" id="CHEBI:49883"/>
    </cofactor>
</comment>
<gene>
    <name evidence="8" type="ORF">TDSAC_0996</name>
</gene>
<keyword evidence="4" id="KW-0479">Metal-binding</keyword>
<dbReference type="InterPro" id="IPR052375">
    <property type="entry name" value="Complex_I_20kDa-like"/>
</dbReference>
<evidence type="ECO:0000256" key="4">
    <source>
        <dbReference type="ARBA" id="ARBA00022723"/>
    </source>
</evidence>
<dbReference type="KEGG" id="taci:TDSAC_0996"/>
<keyword evidence="9" id="KW-1185">Reference proteome</keyword>
<proteinExistence type="inferred from homology"/>
<evidence type="ECO:0000256" key="1">
    <source>
        <dbReference type="ARBA" id="ARBA00001966"/>
    </source>
</evidence>
<organism evidence="8 9">
    <name type="scientific">Thermodesulfobium acidiphilum</name>
    <dbReference type="NCBI Taxonomy" id="1794699"/>
    <lineage>
        <taxon>Bacteria</taxon>
        <taxon>Pseudomonadati</taxon>
        <taxon>Thermodesulfobiota</taxon>
        <taxon>Thermodesulfobiia</taxon>
        <taxon>Thermodesulfobiales</taxon>
        <taxon>Thermodesulfobiaceae</taxon>
        <taxon>Thermodesulfobium</taxon>
    </lineage>
</organism>
<feature type="domain" description="4Fe-4S ferredoxin-type" evidence="7">
    <location>
        <begin position="27"/>
        <end position="57"/>
    </location>
</feature>
<evidence type="ECO:0000256" key="3">
    <source>
        <dbReference type="ARBA" id="ARBA00022485"/>
    </source>
</evidence>
<dbReference type="OrthoDB" id="9786737at2"/>
<dbReference type="GO" id="GO:0046872">
    <property type="term" value="F:metal ion binding"/>
    <property type="evidence" value="ECO:0007669"/>
    <property type="project" value="UniProtKB-KW"/>
</dbReference>